<keyword evidence="3" id="KW-1185">Reference proteome</keyword>
<feature type="region of interest" description="Disordered" evidence="1">
    <location>
        <begin position="140"/>
        <end position="163"/>
    </location>
</feature>
<organism evidence="2 3">
    <name type="scientific">Prorocentrum cordatum</name>
    <dbReference type="NCBI Taxonomy" id="2364126"/>
    <lineage>
        <taxon>Eukaryota</taxon>
        <taxon>Sar</taxon>
        <taxon>Alveolata</taxon>
        <taxon>Dinophyceae</taxon>
        <taxon>Prorocentrales</taxon>
        <taxon>Prorocentraceae</taxon>
        <taxon>Prorocentrum</taxon>
    </lineage>
</organism>
<comment type="caution">
    <text evidence="2">The sequence shown here is derived from an EMBL/GenBank/DDBJ whole genome shotgun (WGS) entry which is preliminary data.</text>
</comment>
<sequence>MQAHVAADVVWDSAGGQCKGEEGEGGAMSPRYWPWGAKCSGHGQEQTEGVRARARALTRAERMLQLEQPVGAHAGMTSPKKQRRVRAVAWVSLMPGGLKEDYSTSHAFNDDNHCDLTTMAVQEGIGDQKLVLCLRGSPAAAEEAMSEDPADRQLGGTEREGPALDMNRAERQKHQGRIAFKLVWAPPDFSQFVLVDDEGRELRRGRPTGSLPPARARQGNFELVAGGKYALAAEALAGEKMHDGSVDLADG</sequence>
<evidence type="ECO:0000256" key="1">
    <source>
        <dbReference type="SAM" id="MobiDB-lite"/>
    </source>
</evidence>
<evidence type="ECO:0000313" key="2">
    <source>
        <dbReference type="EMBL" id="CAK0838884.1"/>
    </source>
</evidence>
<dbReference type="EMBL" id="CAUYUJ010014255">
    <property type="protein sequence ID" value="CAK0838884.1"/>
    <property type="molecule type" value="Genomic_DNA"/>
</dbReference>
<proteinExistence type="predicted"/>
<evidence type="ECO:0000313" key="3">
    <source>
        <dbReference type="Proteomes" id="UP001189429"/>
    </source>
</evidence>
<name>A0ABN9T1P5_9DINO</name>
<reference evidence="2" key="1">
    <citation type="submission" date="2023-10" db="EMBL/GenBank/DDBJ databases">
        <authorList>
            <person name="Chen Y."/>
            <person name="Shah S."/>
            <person name="Dougan E. K."/>
            <person name="Thang M."/>
            <person name="Chan C."/>
        </authorList>
    </citation>
    <scope>NUCLEOTIDE SEQUENCE [LARGE SCALE GENOMIC DNA]</scope>
</reference>
<accession>A0ABN9T1P5</accession>
<dbReference type="Proteomes" id="UP001189429">
    <property type="component" value="Unassembled WGS sequence"/>
</dbReference>
<gene>
    <name evidence="2" type="ORF">PCOR1329_LOCUS34725</name>
</gene>
<protein>
    <submittedName>
        <fullName evidence="2">Uncharacterized protein</fullName>
    </submittedName>
</protein>